<dbReference type="InterPro" id="IPR040414">
    <property type="entry name" value="CID1/CID2"/>
</dbReference>
<evidence type="ECO:0000256" key="1">
    <source>
        <dbReference type="SAM" id="MobiDB-lite"/>
    </source>
</evidence>
<evidence type="ECO:0000313" key="2">
    <source>
        <dbReference type="EMBL" id="PWZ17745.1"/>
    </source>
</evidence>
<gene>
    <name evidence="2" type="ORF">Zm00014a_033093</name>
</gene>
<organism evidence="2">
    <name type="scientific">Zea mays</name>
    <name type="common">Maize</name>
    <dbReference type="NCBI Taxonomy" id="4577"/>
    <lineage>
        <taxon>Eukaryota</taxon>
        <taxon>Viridiplantae</taxon>
        <taxon>Streptophyta</taxon>
        <taxon>Embryophyta</taxon>
        <taxon>Tracheophyta</taxon>
        <taxon>Spermatophyta</taxon>
        <taxon>Magnoliopsida</taxon>
        <taxon>Liliopsida</taxon>
        <taxon>Poales</taxon>
        <taxon>Poaceae</taxon>
        <taxon>PACMAD clade</taxon>
        <taxon>Panicoideae</taxon>
        <taxon>Andropogonodae</taxon>
        <taxon>Andropogoneae</taxon>
        <taxon>Tripsacinae</taxon>
        <taxon>Zea</taxon>
    </lineage>
</organism>
<comment type="caution">
    <text evidence="2">The sequence shown here is derived from an EMBL/GenBank/DDBJ whole genome shotgun (WGS) entry which is preliminary data.</text>
</comment>
<dbReference type="PANTHER" id="PTHR33790:SF1">
    <property type="entry name" value="PROTEIN EARLY RESPONSIVE TO DEHYDRATION 15"/>
    <property type="match status" value="1"/>
</dbReference>
<dbReference type="ExpressionAtlas" id="A0A3L6EAJ9">
    <property type="expression patterns" value="differential"/>
</dbReference>
<reference evidence="2" key="1">
    <citation type="journal article" date="2018" name="Nat. Genet.">
        <title>Extensive intraspecific gene order and gene structural variations between Mo17 and other maize genomes.</title>
        <authorList>
            <person name="Sun S."/>
            <person name="Zhou Y."/>
            <person name="Chen J."/>
            <person name="Shi J."/>
            <person name="Zhao H."/>
            <person name="Zhao H."/>
            <person name="Song W."/>
            <person name="Zhang M."/>
            <person name="Cui Y."/>
            <person name="Dong X."/>
            <person name="Liu H."/>
            <person name="Ma X."/>
            <person name="Jiao Y."/>
            <person name="Wang B."/>
            <person name="Wei X."/>
            <person name="Stein J.C."/>
            <person name="Glaubitz J.C."/>
            <person name="Lu F."/>
            <person name="Yu G."/>
            <person name="Liang C."/>
            <person name="Fengler K."/>
            <person name="Li B."/>
            <person name="Rafalski A."/>
            <person name="Schnable P.S."/>
            <person name="Ware D.H."/>
            <person name="Buckler E.S."/>
            <person name="Lai J."/>
        </authorList>
    </citation>
    <scope>NUCLEOTIDE SEQUENCE [LARGE SCALE GENOMIC DNA]</scope>
    <source>
        <tissue evidence="2">Seedling</tissue>
    </source>
</reference>
<accession>A0A3L6EAJ9</accession>
<evidence type="ECO:0008006" key="3">
    <source>
        <dbReference type="Google" id="ProtNLM"/>
    </source>
</evidence>
<dbReference type="PANTHER" id="PTHR33790">
    <property type="entry name" value="OS05G0344200 PROTEIN"/>
    <property type="match status" value="1"/>
</dbReference>
<name>A0A3L6EAJ9_MAIZE</name>
<dbReference type="EMBL" id="NCVQ01000007">
    <property type="protein sequence ID" value="PWZ17745.1"/>
    <property type="molecule type" value="Genomic_DNA"/>
</dbReference>
<feature type="compositionally biased region" description="Low complexity" evidence="1">
    <location>
        <begin position="157"/>
        <end position="173"/>
    </location>
</feature>
<feature type="region of interest" description="Disordered" evidence="1">
    <location>
        <begin position="141"/>
        <end position="173"/>
    </location>
</feature>
<sequence>MAVVSGSGGRLNPWAEPFVPSGARYRGLRTVEATPEQEVEDFSPEWWRLVSASPAFRDRWLREYGALGLLDAEDDLDDDVDSFLPDDFFSPPAPRYGKAASSVCVPVFAATKSEREDAAGRRAGRGLEVAAWGIDRWWRAHGGPPETPRYAEKAPRRVAAAARVSPRPIQQPR</sequence>
<protein>
    <recommendedName>
        <fullName evidence="3">Protein EARLY RESPONSIVE TO DEHYDRATION 15</fullName>
    </recommendedName>
</protein>
<proteinExistence type="predicted"/>
<dbReference type="AlphaFoldDB" id="A0A3L6EAJ9"/>
<dbReference type="Proteomes" id="UP000251960">
    <property type="component" value="Chromosome 6"/>
</dbReference>